<keyword evidence="5 8" id="KW-0472">Membrane</keyword>
<gene>
    <name evidence="9" type="ORF">PsYK624_127500</name>
</gene>
<name>A0A9P3LIU9_9APHY</name>
<feature type="transmembrane region" description="Helical" evidence="8">
    <location>
        <begin position="230"/>
        <end position="251"/>
    </location>
</feature>
<evidence type="ECO:0000256" key="6">
    <source>
        <dbReference type="PIRSR" id="PIRSR604254-1"/>
    </source>
</evidence>
<dbReference type="GO" id="GO:0038023">
    <property type="term" value="F:signaling receptor activity"/>
    <property type="evidence" value="ECO:0007669"/>
    <property type="project" value="TreeGrafter"/>
</dbReference>
<keyword evidence="6" id="KW-0862">Zinc</keyword>
<dbReference type="EMBL" id="BPQB01000061">
    <property type="protein sequence ID" value="GJE96553.1"/>
    <property type="molecule type" value="Genomic_DNA"/>
</dbReference>
<organism evidence="9 10">
    <name type="scientific">Phanerochaete sordida</name>
    <dbReference type="NCBI Taxonomy" id="48140"/>
    <lineage>
        <taxon>Eukaryota</taxon>
        <taxon>Fungi</taxon>
        <taxon>Dikarya</taxon>
        <taxon>Basidiomycota</taxon>
        <taxon>Agaricomycotina</taxon>
        <taxon>Agaricomycetes</taxon>
        <taxon>Polyporales</taxon>
        <taxon>Phanerochaetaceae</taxon>
        <taxon>Phanerochaete</taxon>
    </lineage>
</organism>
<evidence type="ECO:0000256" key="5">
    <source>
        <dbReference type="ARBA" id="ARBA00023136"/>
    </source>
</evidence>
<feature type="transmembrane region" description="Helical" evidence="8">
    <location>
        <begin position="131"/>
        <end position="152"/>
    </location>
</feature>
<feature type="binding site" evidence="6">
    <location>
        <position position="301"/>
    </location>
    <ligand>
        <name>Zn(2+)</name>
        <dbReference type="ChEBI" id="CHEBI:29105"/>
    </ligand>
</feature>
<evidence type="ECO:0000256" key="8">
    <source>
        <dbReference type="SAM" id="Phobius"/>
    </source>
</evidence>
<feature type="transmembrane region" description="Helical" evidence="8">
    <location>
        <begin position="198"/>
        <end position="218"/>
    </location>
</feature>
<dbReference type="GO" id="GO:0006882">
    <property type="term" value="P:intracellular zinc ion homeostasis"/>
    <property type="evidence" value="ECO:0007669"/>
    <property type="project" value="TreeGrafter"/>
</dbReference>
<comment type="subcellular location">
    <subcellularLocation>
        <location evidence="1">Membrane</location>
        <topology evidence="1">Multi-pass membrane protein</topology>
    </subcellularLocation>
</comment>
<evidence type="ECO:0000256" key="1">
    <source>
        <dbReference type="ARBA" id="ARBA00004141"/>
    </source>
</evidence>
<dbReference type="PANTHER" id="PTHR20855:SF52">
    <property type="entry name" value="ADIPONECTIN RECEPTOR PROTEIN"/>
    <property type="match status" value="1"/>
</dbReference>
<proteinExistence type="inferred from homology"/>
<feature type="binding site" evidence="6">
    <location>
        <position position="155"/>
    </location>
    <ligand>
        <name>Zn(2+)</name>
        <dbReference type="ChEBI" id="CHEBI:29105"/>
    </ligand>
</feature>
<evidence type="ECO:0000256" key="2">
    <source>
        <dbReference type="ARBA" id="ARBA00007018"/>
    </source>
</evidence>
<dbReference type="Proteomes" id="UP000703269">
    <property type="component" value="Unassembled WGS sequence"/>
</dbReference>
<evidence type="ECO:0000256" key="4">
    <source>
        <dbReference type="ARBA" id="ARBA00022989"/>
    </source>
</evidence>
<keyword evidence="6" id="KW-0479">Metal-binding</keyword>
<evidence type="ECO:0000313" key="10">
    <source>
        <dbReference type="Proteomes" id="UP000703269"/>
    </source>
</evidence>
<dbReference type="AlphaFoldDB" id="A0A9P3LIU9"/>
<keyword evidence="10" id="KW-1185">Reference proteome</keyword>
<feature type="compositionally biased region" description="Basic and acidic residues" evidence="7">
    <location>
        <begin position="33"/>
        <end position="50"/>
    </location>
</feature>
<accession>A0A9P3LIU9</accession>
<comment type="similarity">
    <text evidence="2">Belongs to the ADIPOR family.</text>
</comment>
<dbReference type="OrthoDB" id="529367at2759"/>
<dbReference type="Pfam" id="PF03006">
    <property type="entry name" value="HlyIII"/>
    <property type="match status" value="1"/>
</dbReference>
<protein>
    <submittedName>
        <fullName evidence="9">Hemolysin III family protein</fullName>
    </submittedName>
</protein>
<keyword evidence="4 8" id="KW-1133">Transmembrane helix</keyword>
<feature type="transmembrane region" description="Helical" evidence="8">
    <location>
        <begin position="263"/>
        <end position="282"/>
    </location>
</feature>
<dbReference type="InterPro" id="IPR004254">
    <property type="entry name" value="AdipoR/HlyIII-related"/>
</dbReference>
<evidence type="ECO:0000313" key="9">
    <source>
        <dbReference type="EMBL" id="GJE96553.1"/>
    </source>
</evidence>
<keyword evidence="3 8" id="KW-0812">Transmembrane</keyword>
<feature type="transmembrane region" description="Helical" evidence="8">
    <location>
        <begin position="173"/>
        <end position="192"/>
    </location>
</feature>
<dbReference type="PANTHER" id="PTHR20855">
    <property type="entry name" value="ADIPOR/PROGESTIN RECEPTOR-RELATED"/>
    <property type="match status" value="1"/>
</dbReference>
<dbReference type="GO" id="GO:0016020">
    <property type="term" value="C:membrane"/>
    <property type="evidence" value="ECO:0007669"/>
    <property type="project" value="UniProtKB-SubCell"/>
</dbReference>
<evidence type="ECO:0000256" key="3">
    <source>
        <dbReference type="ARBA" id="ARBA00022692"/>
    </source>
</evidence>
<evidence type="ECO:0000256" key="7">
    <source>
        <dbReference type="SAM" id="MobiDB-lite"/>
    </source>
</evidence>
<feature type="region of interest" description="Disordered" evidence="7">
    <location>
        <begin position="33"/>
        <end position="55"/>
    </location>
</feature>
<reference evidence="9 10" key="1">
    <citation type="submission" date="2021-08" db="EMBL/GenBank/DDBJ databases">
        <title>Draft Genome Sequence of Phanerochaete sordida strain YK-624.</title>
        <authorList>
            <person name="Mori T."/>
            <person name="Dohra H."/>
            <person name="Suzuki T."/>
            <person name="Kawagishi H."/>
            <person name="Hirai H."/>
        </authorList>
    </citation>
    <scope>NUCLEOTIDE SEQUENCE [LARGE SCALE GENOMIC DNA]</scope>
    <source>
        <strain evidence="9 10">YK-624</strain>
    </source>
</reference>
<dbReference type="GO" id="GO:0046872">
    <property type="term" value="F:metal ion binding"/>
    <property type="evidence" value="ECO:0007669"/>
    <property type="project" value="UniProtKB-KW"/>
</dbReference>
<feature type="binding site" evidence="6">
    <location>
        <position position="305"/>
    </location>
    <ligand>
        <name>Zn(2+)</name>
        <dbReference type="ChEBI" id="CHEBI:29105"/>
    </ligand>
</feature>
<sequence>MSDHLRHRTTSGGGDEDMPNQILHALEHFQSRIHADPGDKPNAPPERDPSSTDASTLSWHEIPAWQQDNEYILTGYRRIQNSFRGCAASVFGYLHNETVNIHSHLFGGLLFCWFLATYHQTHLSQYETTSWADAIVFAIFLASAVLCLFCSASYHTFSVHSKGVAERCNALDYTGIVILIVGSFFPCIYYGFYCERHFQTLYLTLISGAGLFAAYIVLNPEYRKPTHRGARTKVFIGLGLCGIVPVTQGLVTHGFTKLCYEMGFGWLLTSAVLYINGALLYANRIPERFAPGRFDYFFASHQIFHVHVLLAALAHHQSILTAFNYWHSVDPRCTA</sequence>
<comment type="caution">
    <text evidence="9">The sequence shown here is derived from an EMBL/GenBank/DDBJ whole genome shotgun (WGS) entry which is preliminary data.</text>
</comment>